<gene>
    <name evidence="2" type="ORF">DWY46_16415</name>
</gene>
<protein>
    <submittedName>
        <fullName evidence="2">XkdX family protein</fullName>
    </submittedName>
</protein>
<evidence type="ECO:0000313" key="2">
    <source>
        <dbReference type="EMBL" id="RGR45770.1"/>
    </source>
</evidence>
<dbReference type="Proteomes" id="UP000285839">
    <property type="component" value="Unassembled WGS sequence"/>
</dbReference>
<name>A0A412ELY9_9FIRM</name>
<evidence type="ECO:0000256" key="1">
    <source>
        <dbReference type="SAM" id="MobiDB-lite"/>
    </source>
</evidence>
<accession>A0A412ELY9</accession>
<dbReference type="RefSeq" id="WP_118031661.1">
    <property type="nucleotide sequence ID" value="NZ_QRUH01000017.1"/>
</dbReference>
<dbReference type="Pfam" id="PF09693">
    <property type="entry name" value="Phage_XkdX"/>
    <property type="match status" value="1"/>
</dbReference>
<organism evidence="2 3">
    <name type="scientific">Blautia obeum</name>
    <dbReference type="NCBI Taxonomy" id="40520"/>
    <lineage>
        <taxon>Bacteria</taxon>
        <taxon>Bacillati</taxon>
        <taxon>Bacillota</taxon>
        <taxon>Clostridia</taxon>
        <taxon>Lachnospirales</taxon>
        <taxon>Lachnospiraceae</taxon>
        <taxon>Blautia</taxon>
    </lineage>
</organism>
<feature type="compositionally biased region" description="Basic and acidic residues" evidence="1">
    <location>
        <begin position="23"/>
        <end position="39"/>
    </location>
</feature>
<comment type="caution">
    <text evidence="2">The sequence shown here is derived from an EMBL/GenBank/DDBJ whole genome shotgun (WGS) entry which is preliminary data.</text>
</comment>
<dbReference type="EMBL" id="QRUH01000017">
    <property type="protein sequence ID" value="RGR45770.1"/>
    <property type="molecule type" value="Genomic_DNA"/>
</dbReference>
<dbReference type="InterPro" id="IPR010022">
    <property type="entry name" value="XkdX"/>
</dbReference>
<sequence>MAAKKKDTVETVETEAVIQEAAEDQKAEDVQTDPEGKQEDQEEEELSPIAKRYQVFYKKGFWTKKMLKNMVGKKITEREYEIITGEAYA</sequence>
<dbReference type="AlphaFoldDB" id="A0A412ELY9"/>
<evidence type="ECO:0000313" key="3">
    <source>
        <dbReference type="Proteomes" id="UP000285839"/>
    </source>
</evidence>
<reference evidence="2 3" key="1">
    <citation type="submission" date="2018-08" db="EMBL/GenBank/DDBJ databases">
        <title>A genome reference for cultivated species of the human gut microbiota.</title>
        <authorList>
            <person name="Zou Y."/>
            <person name="Xue W."/>
            <person name="Luo G."/>
        </authorList>
    </citation>
    <scope>NUCLEOTIDE SEQUENCE [LARGE SCALE GENOMIC DNA]</scope>
    <source>
        <strain evidence="2 3">AF25-21</strain>
    </source>
</reference>
<proteinExistence type="predicted"/>
<feature type="region of interest" description="Disordered" evidence="1">
    <location>
        <begin position="1"/>
        <end position="46"/>
    </location>
</feature>